<organism evidence="2 3">
    <name type="scientific">Streptomyces roseochromogenus subsp. oscitans DS 12.976</name>
    <dbReference type="NCBI Taxonomy" id="1352936"/>
    <lineage>
        <taxon>Bacteria</taxon>
        <taxon>Bacillati</taxon>
        <taxon>Actinomycetota</taxon>
        <taxon>Actinomycetes</taxon>
        <taxon>Kitasatosporales</taxon>
        <taxon>Streptomycetaceae</taxon>
        <taxon>Streptomyces</taxon>
    </lineage>
</organism>
<accession>V6JE89</accession>
<keyword evidence="2" id="KW-0614">Plasmid</keyword>
<dbReference type="AlphaFoldDB" id="V6JE89"/>
<feature type="region of interest" description="Disordered" evidence="1">
    <location>
        <begin position="1"/>
        <end position="32"/>
    </location>
</feature>
<proteinExistence type="predicted"/>
<dbReference type="HOGENOM" id="CLU_3391697_0_0_11"/>
<sequence length="32" mass="3755">MTDADQQRMEKKLRQVNQRPEQSLPIKTGDRG</sequence>
<name>V6JE89_STRRC</name>
<evidence type="ECO:0000256" key="1">
    <source>
        <dbReference type="SAM" id="MobiDB-lite"/>
    </source>
</evidence>
<comment type="caution">
    <text evidence="2">The sequence shown here is derived from an EMBL/GenBank/DDBJ whole genome shotgun (WGS) entry which is preliminary data.</text>
</comment>
<reference evidence="2 3" key="1">
    <citation type="journal article" date="2014" name="Genome Announc.">
        <title>Draft Genome Sequence of Streptomyces roseochromogenes subsp. oscitans DS 12.976, Producer of the Aminocoumarin Antibiotic Clorobiocin.</title>
        <authorList>
            <person name="Ruckert C."/>
            <person name="Kalinowski J."/>
            <person name="Heide L."/>
            <person name="Apel A.K."/>
        </authorList>
    </citation>
    <scope>NUCLEOTIDE SEQUENCE [LARGE SCALE GENOMIC DNA]</scope>
    <source>
        <strain evidence="2 3">DS 12.976</strain>
        <plasmid evidence="2">pSros1</plasmid>
    </source>
</reference>
<dbReference type="PATRIC" id="fig|1352936.5.peg.9584"/>
<dbReference type="EMBL" id="AWQX01000399">
    <property type="protein sequence ID" value="EST18043.1"/>
    <property type="molecule type" value="Genomic_DNA"/>
</dbReference>
<protein>
    <submittedName>
        <fullName evidence="2">Uncharacterized protein</fullName>
    </submittedName>
</protein>
<feature type="compositionally biased region" description="Basic and acidic residues" evidence="1">
    <location>
        <begin position="1"/>
        <end position="13"/>
    </location>
</feature>
<evidence type="ECO:0000313" key="2">
    <source>
        <dbReference type="EMBL" id="EST18043.1"/>
    </source>
</evidence>
<dbReference type="Proteomes" id="UP000017984">
    <property type="component" value="Plasmid pSros1"/>
</dbReference>
<gene>
    <name evidence="2" type="ORF">M878_46090</name>
</gene>
<keyword evidence="3" id="KW-1185">Reference proteome</keyword>
<geneLocation type="plasmid" evidence="2 3">
    <name>pSros1</name>
</geneLocation>
<evidence type="ECO:0000313" key="3">
    <source>
        <dbReference type="Proteomes" id="UP000017984"/>
    </source>
</evidence>